<evidence type="ECO:0000259" key="2">
    <source>
        <dbReference type="Pfam" id="PF25023"/>
    </source>
</evidence>
<dbReference type="Gene3D" id="2.180.10.10">
    <property type="entry name" value="RHS repeat-associated core"/>
    <property type="match status" value="1"/>
</dbReference>
<keyword evidence="4" id="KW-1185">Reference proteome</keyword>
<protein>
    <recommendedName>
        <fullName evidence="2">Teneurin-like YD-shell domain-containing protein</fullName>
    </recommendedName>
</protein>
<accession>A0A177NPU8</accession>
<comment type="caution">
    <text evidence="3">The sequence shown here is derived from an EMBL/GenBank/DDBJ whole genome shotgun (WGS) entry which is preliminary data.</text>
</comment>
<dbReference type="Proteomes" id="UP000077628">
    <property type="component" value="Unassembled WGS sequence"/>
</dbReference>
<dbReference type="EMBL" id="LUUK01000160">
    <property type="protein sequence ID" value="OAI19229.1"/>
    <property type="molecule type" value="Genomic_DNA"/>
</dbReference>
<name>A0A177NPU8_9GAMM</name>
<evidence type="ECO:0000313" key="3">
    <source>
        <dbReference type="EMBL" id="OAI19229.1"/>
    </source>
</evidence>
<organism evidence="3 4">
    <name type="scientific">Methylomonas koyamae</name>
    <dbReference type="NCBI Taxonomy" id="702114"/>
    <lineage>
        <taxon>Bacteria</taxon>
        <taxon>Pseudomonadati</taxon>
        <taxon>Pseudomonadota</taxon>
        <taxon>Gammaproteobacteria</taxon>
        <taxon>Methylococcales</taxon>
        <taxon>Methylococcaceae</taxon>
        <taxon>Methylomonas</taxon>
    </lineage>
</organism>
<dbReference type="STRING" id="702114.A1355_04605"/>
<dbReference type="NCBIfam" id="TIGR03696">
    <property type="entry name" value="Rhs_assc_core"/>
    <property type="match status" value="1"/>
</dbReference>
<dbReference type="PANTHER" id="PTHR32305:SF15">
    <property type="entry name" value="PROTEIN RHSA-RELATED"/>
    <property type="match status" value="1"/>
</dbReference>
<reference evidence="4" key="1">
    <citation type="submission" date="2016-03" db="EMBL/GenBank/DDBJ databases">
        <authorList>
            <person name="Heylen K."/>
            <person name="De Vos P."/>
            <person name="Vekeman B."/>
        </authorList>
    </citation>
    <scope>NUCLEOTIDE SEQUENCE [LARGE SCALE GENOMIC DNA]</scope>
    <source>
        <strain evidence="4">R-45383</strain>
    </source>
</reference>
<dbReference type="PANTHER" id="PTHR32305">
    <property type="match status" value="1"/>
</dbReference>
<sequence>MAIGVDAAGNITSDGAYSYQYNRRGLLYRVYQSGAAVANYSYNAMGQRTLKTLSGGKTVYQYGPGGQLLAEIGKDAQGNWTAFDYVWRGERPLARFKTQVTAAGAASTLESLILHTDALGSPSDASNSQGNVVWRWTHEAFGATAPNQDPDGNGQITQLNLRFPGQYYDAETGLHYNMHRYYQPKTGRYISSDPIGVLGGINTYTYALNNPLRWTDPLGLYSKTGCNDAQCELIDKAVANAQDAANKQGIGPGFSQALETANFICKKPEKNKNYCGANNDPDIYLRNAFNPGKCGSLPSTLLHEVSHSKPLNYTEMDAYILEYKAYGTSMPTPAKLQKDYPNLSPEQIQYYSKQREEALKQ</sequence>
<evidence type="ECO:0000256" key="1">
    <source>
        <dbReference type="ARBA" id="ARBA00022737"/>
    </source>
</evidence>
<dbReference type="InterPro" id="IPR022385">
    <property type="entry name" value="Rhs_assc_core"/>
</dbReference>
<dbReference type="Pfam" id="PF25023">
    <property type="entry name" value="TEN_YD-shell"/>
    <property type="match status" value="1"/>
</dbReference>
<dbReference type="InterPro" id="IPR050708">
    <property type="entry name" value="T6SS_VgrG/RHS"/>
</dbReference>
<gene>
    <name evidence="3" type="ORF">A1355_04605</name>
</gene>
<proteinExistence type="predicted"/>
<dbReference type="InterPro" id="IPR056823">
    <property type="entry name" value="TEN-like_YD-shell"/>
</dbReference>
<dbReference type="PRINTS" id="PR00394">
    <property type="entry name" value="RHSPROTEIN"/>
</dbReference>
<keyword evidence="1" id="KW-0677">Repeat</keyword>
<evidence type="ECO:0000313" key="4">
    <source>
        <dbReference type="Proteomes" id="UP000077628"/>
    </source>
</evidence>
<dbReference type="RefSeq" id="WP_064028114.1">
    <property type="nucleotide sequence ID" value="NZ_LUUK01000160.1"/>
</dbReference>
<dbReference type="OrthoDB" id="5574381at2"/>
<feature type="domain" description="Teneurin-like YD-shell" evidence="2">
    <location>
        <begin position="6"/>
        <end position="193"/>
    </location>
</feature>
<dbReference type="AlphaFoldDB" id="A0A177NPU8"/>